<evidence type="ECO:0000259" key="10">
    <source>
        <dbReference type="PROSITE" id="PS50902"/>
    </source>
</evidence>
<dbReference type="InterPro" id="IPR039261">
    <property type="entry name" value="FNR_nucleotide-bd"/>
</dbReference>
<keyword evidence="7 9" id="KW-0521">NADP</keyword>
<feature type="binding site" evidence="9">
    <location>
        <begin position="116"/>
        <end position="125"/>
    </location>
    <ligand>
        <name>FMN</name>
        <dbReference type="ChEBI" id="CHEBI:58210"/>
    </ligand>
</feature>
<evidence type="ECO:0000256" key="3">
    <source>
        <dbReference type="ARBA" id="ARBA00022490"/>
    </source>
</evidence>
<keyword evidence="3 9" id="KW-0963">Cytoplasm</keyword>
<dbReference type="EMBL" id="PJQD01000045">
    <property type="protein sequence ID" value="POY72885.1"/>
    <property type="molecule type" value="Genomic_DNA"/>
</dbReference>
<dbReference type="PRINTS" id="PR00369">
    <property type="entry name" value="FLAVODOXIN"/>
</dbReference>
<dbReference type="InterPro" id="IPR001094">
    <property type="entry name" value="Flavdoxin-like"/>
</dbReference>
<feature type="binding site" evidence="9">
    <location>
        <position position="487"/>
    </location>
    <ligand>
        <name>NADP(+)</name>
        <dbReference type="ChEBI" id="CHEBI:58349"/>
    </ligand>
</feature>
<dbReference type="FunFam" id="3.40.50.80:FF:000032">
    <property type="entry name" value="NADPH-dependent diflavin oxidoreductase 1"/>
    <property type="match status" value="1"/>
</dbReference>
<dbReference type="SUPFAM" id="SSF52343">
    <property type="entry name" value="Ferredoxin reductase-like, C-terminal NADP-linked domain"/>
    <property type="match status" value="1"/>
</dbReference>
<sequence length="624" mass="69216">MGDSASLISAPARSTEPLPLESRSLLVLHASVTGTAIDVAERIGRRARREGWAAQVKSVAQFNPMELLEHGLVVFVVPTTGNGQAPPQFIPLWTALLHPGLPPDFLEDLRYAVFALGDSSYGKYNWVGKKLSRRLDALGAHAVVERGEGDDQNEWGVESTFPDWLDALVQSIDPLFAAPSGFAPLPAAARPPPRVRLEKIASTSETSPPSGSIANGCHTASSNGALLWSDDARWARLVKNERVTSDGWYQDVREIEIEIEGVTPDERNRLYAAGDVLEIRPQNSAEDVERFLTTTRWSDIADAVYCVNATSSDQPLPPHIPPGYRTTLRHLLTYELDISSVPSFSFFEWLAHFCEGDMQERLREFASPAGYDDLLDYARRPRRTINEVLYEFRSAQIPPDYIFDLLPLIRPRGFSISSSPASHDGKVDLLVAIVQYKTILSVPRKGLTTSWLASLEPGARIPVRFDTSGQLRLPPSPAPLIMIGPGTGVAPFRALMEERIRTGAKDNLLFFGCRSVKADFYFQSFWEKLVDDGQLTLSVAPSRDQDDKIYVQHRIPDHAAQVWDYVQRGGSIYVCGSSTQMPKAVKKALLAVFRSEGSMTLDSEVEALWDQLEKEGRIVEETWG</sequence>
<dbReference type="Pfam" id="PF00667">
    <property type="entry name" value="FAD_binding_1"/>
    <property type="match status" value="1"/>
</dbReference>
<dbReference type="GO" id="GO:0010181">
    <property type="term" value="F:FMN binding"/>
    <property type="evidence" value="ECO:0007669"/>
    <property type="project" value="UniProtKB-UniRule"/>
</dbReference>
<feature type="binding site" evidence="9">
    <location>
        <begin position="412"/>
        <end position="415"/>
    </location>
    <ligand>
        <name>FAD</name>
        <dbReference type="ChEBI" id="CHEBI:57692"/>
    </ligand>
</feature>
<keyword evidence="8 9" id="KW-0560">Oxidoreductase</keyword>
<feature type="binding site" evidence="9">
    <location>
        <position position="623"/>
    </location>
    <ligand>
        <name>FAD</name>
        <dbReference type="ChEBI" id="CHEBI:57692"/>
    </ligand>
</feature>
<evidence type="ECO:0000256" key="8">
    <source>
        <dbReference type="ARBA" id="ARBA00023002"/>
    </source>
</evidence>
<dbReference type="AlphaFoldDB" id="A0A2S5B7Z8"/>
<dbReference type="InterPro" id="IPR029039">
    <property type="entry name" value="Flavoprotein-like_sf"/>
</dbReference>
<keyword evidence="9" id="KW-0496">Mitochondrion</keyword>
<dbReference type="InterPro" id="IPR017938">
    <property type="entry name" value="Riboflavin_synthase-like_b-brl"/>
</dbReference>
<dbReference type="InterPro" id="IPR023173">
    <property type="entry name" value="NADPH_Cyt_P450_Rdtase_alpha"/>
</dbReference>
<protein>
    <recommendedName>
        <fullName evidence="9">NADPH-dependent diflavin oxidoreductase 1</fullName>
        <ecNumber evidence="9">1.18.1.-</ecNumber>
    </recommendedName>
    <alternativeName>
        <fullName evidence="9">NADPH-dependent FMN and FAD-containing oxidoreductase</fullName>
    </alternativeName>
</protein>
<evidence type="ECO:0000256" key="4">
    <source>
        <dbReference type="ARBA" id="ARBA00022630"/>
    </source>
</evidence>
<dbReference type="Proteomes" id="UP000237144">
    <property type="component" value="Unassembled WGS sequence"/>
</dbReference>
<keyword evidence="4 9" id="KW-0285">Flavoprotein</keyword>
<evidence type="ECO:0000256" key="6">
    <source>
        <dbReference type="ARBA" id="ARBA00022827"/>
    </source>
</evidence>
<dbReference type="InterPro" id="IPR017927">
    <property type="entry name" value="FAD-bd_FR_type"/>
</dbReference>
<dbReference type="InterPro" id="IPR001433">
    <property type="entry name" value="OxRdtase_FAD/NAD-bd"/>
</dbReference>
<dbReference type="GO" id="GO:0050661">
    <property type="term" value="F:NADP binding"/>
    <property type="evidence" value="ECO:0007669"/>
    <property type="project" value="UniProtKB-UniRule"/>
</dbReference>
<evidence type="ECO:0000259" key="11">
    <source>
        <dbReference type="PROSITE" id="PS51384"/>
    </source>
</evidence>
<dbReference type="InterPro" id="IPR008254">
    <property type="entry name" value="Flavodoxin/NO_synth"/>
</dbReference>
<dbReference type="OrthoDB" id="1856718at2759"/>
<evidence type="ECO:0000256" key="7">
    <source>
        <dbReference type="ARBA" id="ARBA00022857"/>
    </source>
</evidence>
<feature type="binding site" evidence="9">
    <location>
        <position position="382"/>
    </location>
    <ligand>
        <name>FAD</name>
        <dbReference type="ChEBI" id="CHEBI:57692"/>
    </ligand>
</feature>
<proteinExistence type="inferred from homology"/>
<dbReference type="Gene3D" id="1.20.990.10">
    <property type="entry name" value="NADPH-cytochrome p450 Reductase, Chain A, domain 3"/>
    <property type="match status" value="1"/>
</dbReference>
<dbReference type="GO" id="GO:0160246">
    <property type="term" value="F:NADPH-iron-sulfur [2Fe-2S] protein oxidoreductase activity"/>
    <property type="evidence" value="ECO:0007669"/>
    <property type="project" value="InterPro"/>
</dbReference>
<keyword evidence="13" id="KW-1185">Reference proteome</keyword>
<dbReference type="Gene3D" id="3.40.50.80">
    <property type="entry name" value="Nucleotide-binding domain of ferredoxin-NADP reductase (FNR) module"/>
    <property type="match status" value="1"/>
</dbReference>
<dbReference type="SUPFAM" id="SSF63380">
    <property type="entry name" value="Riboflavin synthase domain-like"/>
    <property type="match status" value="1"/>
</dbReference>
<comment type="similarity">
    <text evidence="9">Belongs to the NADPH-dependent diflavin oxidoreductase NDOR1 family.</text>
</comment>
<dbReference type="HAMAP" id="MF_03178">
    <property type="entry name" value="NDOR1"/>
    <property type="match status" value="1"/>
</dbReference>
<reference evidence="12 13" key="1">
    <citation type="journal article" date="2018" name="Front. Microbiol.">
        <title>Prospects for Fungal Bioremediation of Acidic Radioactive Waste Sites: Characterization and Genome Sequence of Rhodotorula taiwanensis MD1149.</title>
        <authorList>
            <person name="Tkavc R."/>
            <person name="Matrosova V.Y."/>
            <person name="Grichenko O.E."/>
            <person name="Gostincar C."/>
            <person name="Volpe R.P."/>
            <person name="Klimenkova P."/>
            <person name="Gaidamakova E.K."/>
            <person name="Zhou C.E."/>
            <person name="Stewart B.J."/>
            <person name="Lyman M.G."/>
            <person name="Malfatti S.A."/>
            <person name="Rubinfeld B."/>
            <person name="Courtot M."/>
            <person name="Singh J."/>
            <person name="Dalgard C.L."/>
            <person name="Hamilton T."/>
            <person name="Frey K.G."/>
            <person name="Gunde-Cimerman N."/>
            <person name="Dugan L."/>
            <person name="Daly M.J."/>
        </authorList>
    </citation>
    <scope>NUCLEOTIDE SEQUENCE [LARGE SCALE GENOMIC DNA]</scope>
    <source>
        <strain evidence="12 13">MD1149</strain>
    </source>
</reference>
<feature type="domain" description="FAD-binding FR-type" evidence="11">
    <location>
        <begin position="230"/>
        <end position="474"/>
    </location>
</feature>
<dbReference type="PANTHER" id="PTHR19384:SF10">
    <property type="entry name" value="NADPH-DEPENDENT DIFLAVIN OXIDOREDUCTASE 1"/>
    <property type="match status" value="1"/>
</dbReference>
<evidence type="ECO:0000313" key="12">
    <source>
        <dbReference type="EMBL" id="POY72885.1"/>
    </source>
</evidence>
<dbReference type="GO" id="GO:0016651">
    <property type="term" value="F:oxidoreductase activity, acting on NAD(P)H"/>
    <property type="evidence" value="ECO:0007669"/>
    <property type="project" value="UniProtKB-UniRule"/>
</dbReference>
<comment type="catalytic activity">
    <reaction evidence="9">
        <text>2 oxidized [2Fe-2S]-[protein] + NADPH = 2 reduced [2Fe-2S]-[protein] + NADP(+) + H(+)</text>
        <dbReference type="Rhea" id="RHEA:67716"/>
        <dbReference type="Rhea" id="RHEA-COMP:17327"/>
        <dbReference type="Rhea" id="RHEA-COMP:17328"/>
        <dbReference type="ChEBI" id="CHEBI:15378"/>
        <dbReference type="ChEBI" id="CHEBI:33737"/>
        <dbReference type="ChEBI" id="CHEBI:33738"/>
        <dbReference type="ChEBI" id="CHEBI:57783"/>
        <dbReference type="ChEBI" id="CHEBI:58349"/>
    </reaction>
</comment>
<dbReference type="PROSITE" id="PS50902">
    <property type="entry name" value="FLAVODOXIN_LIKE"/>
    <property type="match status" value="1"/>
</dbReference>
<dbReference type="Gene3D" id="2.40.30.10">
    <property type="entry name" value="Translation factors"/>
    <property type="match status" value="1"/>
</dbReference>
<dbReference type="InterPro" id="IPR001709">
    <property type="entry name" value="Flavoprot_Pyr_Nucl_cyt_Rdtase"/>
</dbReference>
<keyword evidence="5 9" id="KW-0288">FMN</keyword>
<dbReference type="PROSITE" id="PS51384">
    <property type="entry name" value="FAD_FR"/>
    <property type="match status" value="1"/>
</dbReference>
<dbReference type="Pfam" id="PF00258">
    <property type="entry name" value="Flavodoxin_1"/>
    <property type="match status" value="1"/>
</dbReference>
<comment type="similarity">
    <text evidence="9">In the N-terminal section; belongs to the flavodoxin family.</text>
</comment>
<feature type="binding site" evidence="9">
    <location>
        <begin position="542"/>
        <end position="543"/>
    </location>
    <ligand>
        <name>NADP(+)</name>
        <dbReference type="ChEBI" id="CHEBI:58349"/>
    </ligand>
</feature>
<comment type="cofactor">
    <cofactor evidence="1 9">
        <name>FMN</name>
        <dbReference type="ChEBI" id="CHEBI:58210"/>
    </cofactor>
</comment>
<dbReference type="InterPro" id="IPR003097">
    <property type="entry name" value="CysJ-like_FAD-binding"/>
</dbReference>
<comment type="subcellular location">
    <subcellularLocation>
        <location evidence="9">Cytoplasm</location>
    </subcellularLocation>
    <subcellularLocation>
        <location evidence="9">Mitochondrion</location>
    </subcellularLocation>
    <text evidence="9">Relocalizes to mitochondria after H(2)O(2) exposure.</text>
</comment>
<evidence type="ECO:0000256" key="5">
    <source>
        <dbReference type="ARBA" id="ARBA00022643"/>
    </source>
</evidence>
<accession>A0A2S5B7Z8</accession>
<comment type="caution">
    <text evidence="9">Lacks conserved residue(s) required for the propagation of feature annotation.</text>
</comment>
<keyword evidence="6 9" id="KW-0274">FAD</keyword>
<feature type="binding site" evidence="9">
    <location>
        <begin position="548"/>
        <end position="552"/>
    </location>
    <ligand>
        <name>NADP(+)</name>
        <dbReference type="ChEBI" id="CHEBI:58349"/>
    </ligand>
</feature>
<dbReference type="GO" id="GO:0005739">
    <property type="term" value="C:mitochondrion"/>
    <property type="evidence" value="ECO:0007669"/>
    <property type="project" value="UniProtKB-SubCell"/>
</dbReference>
<dbReference type="GO" id="GO:0016226">
    <property type="term" value="P:iron-sulfur cluster assembly"/>
    <property type="evidence" value="ECO:0007669"/>
    <property type="project" value="UniProtKB-UniRule"/>
</dbReference>
<dbReference type="Pfam" id="PF00175">
    <property type="entry name" value="NAD_binding_1"/>
    <property type="match status" value="1"/>
</dbReference>
<evidence type="ECO:0000313" key="13">
    <source>
        <dbReference type="Proteomes" id="UP000237144"/>
    </source>
</evidence>
<comment type="similarity">
    <text evidence="9">In the C-terminal section; belongs to the flavoprotein pyridine nucleotide cytochrome reductase family.</text>
</comment>
<name>A0A2S5B7Z8_9BASI</name>
<evidence type="ECO:0000256" key="2">
    <source>
        <dbReference type="ARBA" id="ARBA00001974"/>
    </source>
</evidence>
<dbReference type="GO" id="GO:0005829">
    <property type="term" value="C:cytosol"/>
    <property type="evidence" value="ECO:0007669"/>
    <property type="project" value="TreeGrafter"/>
</dbReference>
<dbReference type="EC" id="1.18.1.-" evidence="9"/>
<organism evidence="12 13">
    <name type="scientific">Rhodotorula taiwanensis</name>
    <dbReference type="NCBI Taxonomy" id="741276"/>
    <lineage>
        <taxon>Eukaryota</taxon>
        <taxon>Fungi</taxon>
        <taxon>Dikarya</taxon>
        <taxon>Basidiomycota</taxon>
        <taxon>Pucciniomycotina</taxon>
        <taxon>Microbotryomycetes</taxon>
        <taxon>Sporidiobolales</taxon>
        <taxon>Sporidiobolaceae</taxon>
        <taxon>Rhodotorula</taxon>
    </lineage>
</organism>
<dbReference type="SUPFAM" id="SSF52218">
    <property type="entry name" value="Flavoproteins"/>
    <property type="match status" value="1"/>
</dbReference>
<evidence type="ECO:0000256" key="1">
    <source>
        <dbReference type="ARBA" id="ARBA00001917"/>
    </source>
</evidence>
<evidence type="ECO:0000256" key="9">
    <source>
        <dbReference type="HAMAP-Rule" id="MF_03178"/>
    </source>
</evidence>
<dbReference type="GO" id="GO:0050660">
    <property type="term" value="F:flavin adenine dinucleotide binding"/>
    <property type="evidence" value="ECO:0007669"/>
    <property type="project" value="UniProtKB-UniRule"/>
</dbReference>
<feature type="domain" description="Flavodoxin-like" evidence="10">
    <location>
        <begin position="25"/>
        <end position="169"/>
    </location>
</feature>
<comment type="subunit">
    <text evidence="9">Interacts with DRE2; as part of the cytosolic iron-sulfur (Fe-S) protein assembly (CIA) machinery.</text>
</comment>
<dbReference type="PRINTS" id="PR00371">
    <property type="entry name" value="FPNCR"/>
</dbReference>
<comment type="caution">
    <text evidence="12">The sequence shown here is derived from an EMBL/GenBank/DDBJ whole genome shotgun (WGS) entry which is preliminary data.</text>
</comment>
<dbReference type="PANTHER" id="PTHR19384">
    <property type="entry name" value="NITRIC OXIDE SYNTHASE-RELATED"/>
    <property type="match status" value="1"/>
</dbReference>
<dbReference type="InterPro" id="IPR028879">
    <property type="entry name" value="NDOR1"/>
</dbReference>
<dbReference type="Gene3D" id="3.40.50.360">
    <property type="match status" value="1"/>
</dbReference>
<gene>
    <name evidence="9" type="primary">TAH18</name>
    <name evidence="12" type="ORF">BMF94_4046</name>
</gene>
<comment type="cofactor">
    <cofactor evidence="2 9">
        <name>FAD</name>
        <dbReference type="ChEBI" id="CHEBI:57692"/>
    </cofactor>
</comment>
<feature type="binding site" evidence="9">
    <location>
        <position position="151"/>
    </location>
    <ligand>
        <name>FMN</name>
        <dbReference type="ChEBI" id="CHEBI:58210"/>
    </ligand>
</feature>
<dbReference type="STRING" id="741276.A0A2S5B7Z8"/>
<comment type="function">
    <text evidence="9">NADPH-dependent reductase which is a central component of the cytosolic iron-sulfur (Fe-S) protein assembly (CIA) machinery. Transfers electrons from NADPH via its FAD and FMN prosthetic groups to the [2Fe-2S] cluster of DRE2, another key component of the CIA machinery. In turn, this reduced cluster provides electrons for assembly of cytosolic iron-sulfur cluster proteins. Positively controls H(2)O(2)-induced cell death.</text>
</comment>